<protein>
    <submittedName>
        <fullName evidence="1">Uncharacterized protein</fullName>
    </submittedName>
</protein>
<dbReference type="EMBL" id="RHHR01000036">
    <property type="protein sequence ID" value="RNB69973.1"/>
    <property type="molecule type" value="Genomic_DNA"/>
</dbReference>
<comment type="caution">
    <text evidence="1">The sequence shown here is derived from an EMBL/GenBank/DDBJ whole genome shotgun (WGS) entry which is preliminary data.</text>
</comment>
<accession>A0A3M8C3E3</accession>
<evidence type="ECO:0000313" key="1">
    <source>
        <dbReference type="EMBL" id="RNB69973.1"/>
    </source>
</evidence>
<organism evidence="1 2">
    <name type="scientific">Brevibacillus invocatus</name>
    <dbReference type="NCBI Taxonomy" id="173959"/>
    <lineage>
        <taxon>Bacteria</taxon>
        <taxon>Bacillati</taxon>
        <taxon>Bacillota</taxon>
        <taxon>Bacilli</taxon>
        <taxon>Bacillales</taxon>
        <taxon>Paenibacillaceae</taxon>
        <taxon>Brevibacillus</taxon>
    </lineage>
</organism>
<dbReference type="RefSeq" id="WP_122910443.1">
    <property type="nucleotide sequence ID" value="NZ_CBCSBE010000013.1"/>
</dbReference>
<proteinExistence type="predicted"/>
<dbReference type="OrthoDB" id="2472160at2"/>
<evidence type="ECO:0000313" key="2">
    <source>
        <dbReference type="Proteomes" id="UP000282028"/>
    </source>
</evidence>
<gene>
    <name evidence="1" type="ORF">EDM52_18575</name>
</gene>
<reference evidence="1 2" key="1">
    <citation type="submission" date="2018-10" db="EMBL/GenBank/DDBJ databases">
        <title>Phylogenomics of Brevibacillus.</title>
        <authorList>
            <person name="Dunlap C."/>
        </authorList>
    </citation>
    <scope>NUCLEOTIDE SEQUENCE [LARGE SCALE GENOMIC DNA]</scope>
    <source>
        <strain evidence="1 2">JCM 12215</strain>
    </source>
</reference>
<keyword evidence="2" id="KW-1185">Reference proteome</keyword>
<dbReference type="Proteomes" id="UP000282028">
    <property type="component" value="Unassembled WGS sequence"/>
</dbReference>
<sequence>MGEKRKPIVFNTEDLLEKEMHEYAKSINFSGWAKGKLMPAALSRLAQRGIDIEPYKNRRYGS</sequence>
<dbReference type="AlphaFoldDB" id="A0A3M8C3E3"/>
<name>A0A3M8C3E3_9BACL</name>